<proteinExistence type="predicted"/>
<dbReference type="OrthoDB" id="6105938at2759"/>
<dbReference type="GO" id="GO:0008270">
    <property type="term" value="F:zinc ion binding"/>
    <property type="evidence" value="ECO:0007669"/>
    <property type="project" value="UniProtKB-KW"/>
</dbReference>
<keyword evidence="9" id="KW-1185">Reference proteome</keyword>
<dbReference type="InParanoid" id="A0A286U9T0"/>
<feature type="compositionally biased region" description="Polar residues" evidence="5">
    <location>
        <begin position="286"/>
        <end position="295"/>
    </location>
</feature>
<evidence type="ECO:0000256" key="1">
    <source>
        <dbReference type="ARBA" id="ARBA00022723"/>
    </source>
</evidence>
<sequence length="746" mass="81728">MVECSSCGRSFVSVAALNMHKLHTKQHAVCQHCREEFKNQSAVLQHCFQQHYSICCVPCKRVFSSEKALASHLFDSPKHPKWKCHPCRLGFRGETELFEHVCESGENSMYSQDRNLPKADGVSSPASSIRSQDLSILTSTTEIELYDHSPSSPTQNITSVNVNGIVPTQVYSTTYQSVPLAQEVISVSLNDGMHQSSIDTFSEFTSQVVSQGSFSPEYTPHSRSPSRPSQHDDTERQIDKGHELIIRASPSANVLNIYSSPQPEAGVPLPSETGSETFIEEDAHASQGSTNSKISSQDEHYQFQTSAVDDAKYSDDRVLSPIPINKMSKRTGDVRTSSQLSRLPTIADEVEEPEMETVSESGSLAFAITDPLPVPIHPGLRRRKLSLSPTLASIPEASRDLPFIPLDLTKIDKHLGPQDSDSNTESSMGIFEHHAEDFLYDSLSDTERCQTPLTYLSAGEFPDDDDDDGNEESCSEGSFSSPPLLAIENLTHLSLGLPSPTTPSDGDPFGDPFNLHPSRTNSPMDTTFPKRPRAWSIGLSTSGSLLAVPPTPHAPQKTGGHSDAQKADKMPTNIEDIDDELDEEAITADEPPPTIIEEDLFSDSEADPSKNINVPIIKGNNADVHKSDNESNTVVINSLAEPRFAEEGHPLHSIISLNTRSPMLPLPSVSPLTQRNGARNETETHLPLSLHCRICRNAVCKDITATFCGHVFCNECITREIMSTSKCPVCATPTLLYCLFKLHLSS</sequence>
<evidence type="ECO:0000256" key="2">
    <source>
        <dbReference type="ARBA" id="ARBA00022771"/>
    </source>
</evidence>
<feature type="region of interest" description="Disordered" evidence="5">
    <location>
        <begin position="495"/>
        <end position="527"/>
    </location>
</feature>
<feature type="region of interest" description="Disordered" evidence="5">
    <location>
        <begin position="542"/>
        <end position="569"/>
    </location>
</feature>
<keyword evidence="1" id="KW-0479">Metal-binding</keyword>
<dbReference type="Pfam" id="PF13923">
    <property type="entry name" value="zf-C3HC4_2"/>
    <property type="match status" value="1"/>
</dbReference>
<evidence type="ECO:0000256" key="3">
    <source>
        <dbReference type="ARBA" id="ARBA00022833"/>
    </source>
</evidence>
<comment type="caution">
    <text evidence="8">The sequence shown here is derived from an EMBL/GenBank/DDBJ whole genome shotgun (WGS) entry which is preliminary data.</text>
</comment>
<name>A0A286U9T0_9AGAM</name>
<evidence type="ECO:0000313" key="9">
    <source>
        <dbReference type="Proteomes" id="UP000217199"/>
    </source>
</evidence>
<dbReference type="SMART" id="SM00184">
    <property type="entry name" value="RING"/>
    <property type="match status" value="1"/>
</dbReference>
<dbReference type="SMART" id="SM00355">
    <property type="entry name" value="ZnF_C2H2"/>
    <property type="match status" value="3"/>
</dbReference>
<accession>A0A286U9T0</accession>
<dbReference type="AlphaFoldDB" id="A0A286U9T0"/>
<dbReference type="SUPFAM" id="SSF57850">
    <property type="entry name" value="RING/U-box"/>
    <property type="match status" value="1"/>
</dbReference>
<dbReference type="InterPro" id="IPR001841">
    <property type="entry name" value="Znf_RING"/>
</dbReference>
<feature type="compositionally biased region" description="Acidic residues" evidence="5">
    <location>
        <begin position="461"/>
        <end position="474"/>
    </location>
</feature>
<protein>
    <submittedName>
        <fullName evidence="8">Myc-associated zinc finger</fullName>
    </submittedName>
</protein>
<feature type="domain" description="C2H2-type" evidence="7">
    <location>
        <begin position="2"/>
        <end position="28"/>
    </location>
</feature>
<dbReference type="PROSITE" id="PS00518">
    <property type="entry name" value="ZF_RING_1"/>
    <property type="match status" value="1"/>
</dbReference>
<dbReference type="PROSITE" id="PS00028">
    <property type="entry name" value="ZINC_FINGER_C2H2_1"/>
    <property type="match status" value="1"/>
</dbReference>
<dbReference type="STRING" id="2282107.A0A286U9T0"/>
<feature type="region of interest" description="Disordered" evidence="5">
    <location>
        <begin position="209"/>
        <end position="236"/>
    </location>
</feature>
<evidence type="ECO:0000256" key="4">
    <source>
        <dbReference type="PROSITE-ProRule" id="PRU00042"/>
    </source>
</evidence>
<dbReference type="InterPro" id="IPR017907">
    <property type="entry name" value="Znf_RING_CS"/>
</dbReference>
<dbReference type="EMBL" id="NBII01000008">
    <property type="protein sequence ID" value="PAV16330.1"/>
    <property type="molecule type" value="Genomic_DNA"/>
</dbReference>
<dbReference type="InterPro" id="IPR013087">
    <property type="entry name" value="Znf_C2H2_type"/>
</dbReference>
<dbReference type="InterPro" id="IPR013083">
    <property type="entry name" value="Znf_RING/FYVE/PHD"/>
</dbReference>
<organism evidence="8 9">
    <name type="scientific">Pyrrhoderma noxium</name>
    <dbReference type="NCBI Taxonomy" id="2282107"/>
    <lineage>
        <taxon>Eukaryota</taxon>
        <taxon>Fungi</taxon>
        <taxon>Dikarya</taxon>
        <taxon>Basidiomycota</taxon>
        <taxon>Agaricomycotina</taxon>
        <taxon>Agaricomycetes</taxon>
        <taxon>Hymenochaetales</taxon>
        <taxon>Hymenochaetaceae</taxon>
        <taxon>Pyrrhoderma</taxon>
    </lineage>
</organism>
<feature type="region of interest" description="Disordered" evidence="5">
    <location>
        <begin position="456"/>
        <end position="482"/>
    </location>
</feature>
<feature type="domain" description="RING-type" evidence="6">
    <location>
        <begin position="692"/>
        <end position="730"/>
    </location>
</feature>
<evidence type="ECO:0000259" key="6">
    <source>
        <dbReference type="PROSITE" id="PS50089"/>
    </source>
</evidence>
<keyword evidence="2 4" id="KW-0863">Zinc-finger</keyword>
<reference evidence="8 9" key="1">
    <citation type="journal article" date="2017" name="Mol. Ecol.">
        <title>Comparative and population genomic landscape of Phellinus noxius: A hypervariable fungus causing root rot in trees.</title>
        <authorList>
            <person name="Chung C.L."/>
            <person name="Lee T.J."/>
            <person name="Akiba M."/>
            <person name="Lee H.H."/>
            <person name="Kuo T.H."/>
            <person name="Liu D."/>
            <person name="Ke H.M."/>
            <person name="Yokoi T."/>
            <person name="Roa M.B."/>
            <person name="Lu M.J."/>
            <person name="Chang Y.Y."/>
            <person name="Ann P.J."/>
            <person name="Tsai J.N."/>
            <person name="Chen C.Y."/>
            <person name="Tzean S.S."/>
            <person name="Ota Y."/>
            <person name="Hattori T."/>
            <person name="Sahashi N."/>
            <person name="Liou R.F."/>
            <person name="Kikuchi T."/>
            <person name="Tsai I.J."/>
        </authorList>
    </citation>
    <scope>NUCLEOTIDE SEQUENCE [LARGE SCALE GENOMIC DNA]</scope>
    <source>
        <strain evidence="8 9">FFPRI411160</strain>
    </source>
</reference>
<dbReference type="Gene3D" id="3.30.40.10">
    <property type="entry name" value="Zinc/RING finger domain, C3HC4 (zinc finger)"/>
    <property type="match status" value="1"/>
</dbReference>
<evidence type="ECO:0000256" key="5">
    <source>
        <dbReference type="SAM" id="MobiDB-lite"/>
    </source>
</evidence>
<feature type="region of interest" description="Disordered" evidence="5">
    <location>
        <begin position="283"/>
        <end position="314"/>
    </location>
</feature>
<dbReference type="PROSITE" id="PS50157">
    <property type="entry name" value="ZINC_FINGER_C2H2_2"/>
    <property type="match status" value="1"/>
</dbReference>
<keyword evidence="3" id="KW-0862">Zinc</keyword>
<evidence type="ECO:0000259" key="7">
    <source>
        <dbReference type="PROSITE" id="PS50157"/>
    </source>
</evidence>
<gene>
    <name evidence="8" type="ORF">PNOK_0795000</name>
</gene>
<evidence type="ECO:0000313" key="8">
    <source>
        <dbReference type="EMBL" id="PAV16330.1"/>
    </source>
</evidence>
<dbReference type="PROSITE" id="PS50089">
    <property type="entry name" value="ZF_RING_2"/>
    <property type="match status" value="1"/>
</dbReference>
<dbReference type="Proteomes" id="UP000217199">
    <property type="component" value="Unassembled WGS sequence"/>
</dbReference>